<dbReference type="Proteomes" id="UP000612282">
    <property type="component" value="Unassembled WGS sequence"/>
</dbReference>
<gene>
    <name evidence="1" type="ORF">Aco03nite_047290</name>
</gene>
<dbReference type="RefSeq" id="WP_203797921.1">
    <property type="nucleotide sequence ID" value="NZ_BAAAQE010000034.1"/>
</dbReference>
<sequence>MRFSLVVVLLVAVGGVAGWQWWQARPPYGPEELGARATLEFVDQETADAALAPGTAIYAHDSADQIVLGRVTWNRPAKAQNGSSLRIVLLDRRDGRLPGLITATSSRPDKISVGMDGVLNTARERDPWLGEPRQSNGSDIYVSSLDASPVTFQTVLRQKHPGPDLLYAPIALENLTVALIHVAPDGQVHWAQRLR</sequence>
<evidence type="ECO:0000313" key="1">
    <source>
        <dbReference type="EMBL" id="GID56325.1"/>
    </source>
</evidence>
<evidence type="ECO:0008006" key="3">
    <source>
        <dbReference type="Google" id="ProtNLM"/>
    </source>
</evidence>
<organism evidence="1 2">
    <name type="scientific">Actinoplanes couchii</name>
    <dbReference type="NCBI Taxonomy" id="403638"/>
    <lineage>
        <taxon>Bacteria</taxon>
        <taxon>Bacillati</taxon>
        <taxon>Actinomycetota</taxon>
        <taxon>Actinomycetes</taxon>
        <taxon>Micromonosporales</taxon>
        <taxon>Micromonosporaceae</taxon>
        <taxon>Actinoplanes</taxon>
    </lineage>
</organism>
<reference evidence="1 2" key="1">
    <citation type="submission" date="2021-01" db="EMBL/GenBank/DDBJ databases">
        <title>Whole genome shotgun sequence of Actinoplanes couchii NBRC 106145.</title>
        <authorList>
            <person name="Komaki H."/>
            <person name="Tamura T."/>
        </authorList>
    </citation>
    <scope>NUCLEOTIDE SEQUENCE [LARGE SCALE GENOMIC DNA]</scope>
    <source>
        <strain evidence="1 2">NBRC 106145</strain>
    </source>
</reference>
<dbReference type="EMBL" id="BOMG01000057">
    <property type="protein sequence ID" value="GID56325.1"/>
    <property type="molecule type" value="Genomic_DNA"/>
</dbReference>
<proteinExistence type="predicted"/>
<keyword evidence="2" id="KW-1185">Reference proteome</keyword>
<comment type="caution">
    <text evidence="1">The sequence shown here is derived from an EMBL/GenBank/DDBJ whole genome shotgun (WGS) entry which is preliminary data.</text>
</comment>
<accession>A0ABQ3XD53</accession>
<evidence type="ECO:0000313" key="2">
    <source>
        <dbReference type="Proteomes" id="UP000612282"/>
    </source>
</evidence>
<name>A0ABQ3XD53_9ACTN</name>
<protein>
    <recommendedName>
        <fullName evidence="3">SAF domain-containing protein</fullName>
    </recommendedName>
</protein>